<evidence type="ECO:0000313" key="2">
    <source>
        <dbReference type="EMBL" id="OXA37500.1"/>
    </source>
</evidence>
<comment type="caution">
    <text evidence="2">The sequence shown here is derived from an EMBL/GenBank/DDBJ whole genome shotgun (WGS) entry which is preliminary data.</text>
</comment>
<evidence type="ECO:0000313" key="3">
    <source>
        <dbReference type="Proteomes" id="UP000198287"/>
    </source>
</evidence>
<protein>
    <recommendedName>
        <fullName evidence="1">MD-2-related lipid-recognition domain-containing protein</fullName>
    </recommendedName>
</protein>
<accession>A0A226CXK8</accession>
<dbReference type="InterPro" id="IPR014756">
    <property type="entry name" value="Ig_E-set"/>
</dbReference>
<name>A0A226CXK8_FOLCA</name>
<dbReference type="SMART" id="SM00737">
    <property type="entry name" value="ML"/>
    <property type="match status" value="1"/>
</dbReference>
<proteinExistence type="predicted"/>
<dbReference type="EMBL" id="LNIX01000056">
    <property type="protein sequence ID" value="OXA37500.1"/>
    <property type="molecule type" value="Genomic_DNA"/>
</dbReference>
<evidence type="ECO:0000259" key="1">
    <source>
        <dbReference type="SMART" id="SM00737"/>
    </source>
</evidence>
<dbReference type="OrthoDB" id="8290798at2759"/>
<sequence>MERSRRICQTKKSQHHLKLWRRTRHDIWVFSFAGAGCYTFQQEREHKRTAKSTCGSGTIWQLRVTDCEGPLCYMMAGTSYPIHWDMTPNIPIPSLRLKVRAIYMGHQVTIIDAVLDNSSVQPGTTYTIQYTLTPYEVVCENTMRVSAELSNTASGVVEVCVAFQVHVTCDEEEEEAGMQFVIK</sequence>
<feature type="domain" description="MD-2-related lipid-recognition" evidence="1">
    <location>
        <begin position="51"/>
        <end position="165"/>
    </location>
</feature>
<dbReference type="SUPFAM" id="SSF81296">
    <property type="entry name" value="E set domains"/>
    <property type="match status" value="1"/>
</dbReference>
<dbReference type="AlphaFoldDB" id="A0A226CXK8"/>
<gene>
    <name evidence="2" type="ORF">Fcan01_27715</name>
</gene>
<dbReference type="Gene3D" id="2.60.40.770">
    <property type="match status" value="1"/>
</dbReference>
<organism evidence="2 3">
    <name type="scientific">Folsomia candida</name>
    <name type="common">Springtail</name>
    <dbReference type="NCBI Taxonomy" id="158441"/>
    <lineage>
        <taxon>Eukaryota</taxon>
        <taxon>Metazoa</taxon>
        <taxon>Ecdysozoa</taxon>
        <taxon>Arthropoda</taxon>
        <taxon>Hexapoda</taxon>
        <taxon>Collembola</taxon>
        <taxon>Entomobryomorpha</taxon>
        <taxon>Isotomoidea</taxon>
        <taxon>Isotomidae</taxon>
        <taxon>Proisotominae</taxon>
        <taxon>Folsomia</taxon>
    </lineage>
</organism>
<keyword evidence="3" id="KW-1185">Reference proteome</keyword>
<dbReference type="InterPro" id="IPR003172">
    <property type="entry name" value="ML_dom"/>
</dbReference>
<dbReference type="Proteomes" id="UP000198287">
    <property type="component" value="Unassembled WGS sequence"/>
</dbReference>
<reference evidence="2 3" key="1">
    <citation type="submission" date="2015-12" db="EMBL/GenBank/DDBJ databases">
        <title>The genome of Folsomia candida.</title>
        <authorList>
            <person name="Faddeeva A."/>
            <person name="Derks M.F."/>
            <person name="Anvar Y."/>
            <person name="Smit S."/>
            <person name="Van Straalen N."/>
            <person name="Roelofs D."/>
        </authorList>
    </citation>
    <scope>NUCLEOTIDE SEQUENCE [LARGE SCALE GENOMIC DNA]</scope>
    <source>
        <strain evidence="2 3">VU population</strain>
        <tissue evidence="2">Whole body</tissue>
    </source>
</reference>